<protein>
    <recommendedName>
        <fullName evidence="13">Cytochrome P450</fullName>
    </recommendedName>
</protein>
<keyword evidence="10" id="KW-1133">Transmembrane helix</keyword>
<dbReference type="EMBL" id="CAMPGE010005363">
    <property type="protein sequence ID" value="CAI2364215.1"/>
    <property type="molecule type" value="Genomic_DNA"/>
</dbReference>
<comment type="caution">
    <text evidence="11">The sequence shown here is derived from an EMBL/GenBank/DDBJ whole genome shotgun (WGS) entry which is preliminary data.</text>
</comment>
<dbReference type="Proteomes" id="UP001295684">
    <property type="component" value="Unassembled WGS sequence"/>
</dbReference>
<evidence type="ECO:0000256" key="9">
    <source>
        <dbReference type="SAM" id="Coils"/>
    </source>
</evidence>
<dbReference type="PANTHER" id="PTHR24286">
    <property type="entry name" value="CYTOCHROME P450 26"/>
    <property type="match status" value="1"/>
</dbReference>
<feature type="transmembrane region" description="Helical" evidence="10">
    <location>
        <begin position="6"/>
        <end position="28"/>
    </location>
</feature>
<evidence type="ECO:0000256" key="10">
    <source>
        <dbReference type="SAM" id="Phobius"/>
    </source>
</evidence>
<evidence type="ECO:0000256" key="1">
    <source>
        <dbReference type="ARBA" id="ARBA00010617"/>
    </source>
</evidence>
<reference evidence="11" key="1">
    <citation type="submission" date="2023-07" db="EMBL/GenBank/DDBJ databases">
        <authorList>
            <consortium name="AG Swart"/>
            <person name="Singh M."/>
            <person name="Singh A."/>
            <person name="Seah K."/>
            <person name="Emmerich C."/>
        </authorList>
    </citation>
    <scope>NUCLEOTIDE SEQUENCE</scope>
    <source>
        <strain evidence="11">DP1</strain>
    </source>
</reference>
<evidence type="ECO:0000256" key="3">
    <source>
        <dbReference type="ARBA" id="ARBA00022723"/>
    </source>
</evidence>
<keyword evidence="9" id="KW-0175">Coiled coil</keyword>
<dbReference type="GO" id="GO:0005506">
    <property type="term" value="F:iron ion binding"/>
    <property type="evidence" value="ECO:0007669"/>
    <property type="project" value="InterPro"/>
</dbReference>
<keyword evidence="10" id="KW-0472">Membrane</keyword>
<evidence type="ECO:0000313" key="11">
    <source>
        <dbReference type="EMBL" id="CAI2364215.1"/>
    </source>
</evidence>
<evidence type="ECO:0000256" key="8">
    <source>
        <dbReference type="RuleBase" id="RU000461"/>
    </source>
</evidence>
<name>A0AAD1XBA9_EUPCR</name>
<evidence type="ECO:0000256" key="2">
    <source>
        <dbReference type="ARBA" id="ARBA00022617"/>
    </source>
</evidence>
<dbReference type="InterPro" id="IPR001128">
    <property type="entry name" value="Cyt_P450"/>
</dbReference>
<dbReference type="InterPro" id="IPR002403">
    <property type="entry name" value="Cyt_P450_E_grp-IV"/>
</dbReference>
<keyword evidence="3 7" id="KW-0479">Metal-binding</keyword>
<feature type="coiled-coil region" evidence="9">
    <location>
        <begin position="330"/>
        <end position="364"/>
    </location>
</feature>
<dbReference type="PRINTS" id="PR00465">
    <property type="entry name" value="EP450IV"/>
</dbReference>
<dbReference type="SUPFAM" id="SSF48264">
    <property type="entry name" value="Cytochrome P450"/>
    <property type="match status" value="1"/>
</dbReference>
<dbReference type="GO" id="GO:0020037">
    <property type="term" value="F:heme binding"/>
    <property type="evidence" value="ECO:0007669"/>
    <property type="project" value="InterPro"/>
</dbReference>
<proteinExistence type="inferred from homology"/>
<evidence type="ECO:0000313" key="12">
    <source>
        <dbReference type="Proteomes" id="UP001295684"/>
    </source>
</evidence>
<feature type="binding site" description="axial binding residue" evidence="7">
    <location>
        <position position="490"/>
    </location>
    <ligand>
        <name>heme</name>
        <dbReference type="ChEBI" id="CHEBI:30413"/>
    </ligand>
    <ligandPart>
        <name>Fe</name>
        <dbReference type="ChEBI" id="CHEBI:18248"/>
    </ligandPart>
</feature>
<accession>A0AAD1XBA9</accession>
<evidence type="ECO:0000256" key="5">
    <source>
        <dbReference type="ARBA" id="ARBA00023004"/>
    </source>
</evidence>
<evidence type="ECO:0008006" key="13">
    <source>
        <dbReference type="Google" id="ProtNLM"/>
    </source>
</evidence>
<dbReference type="GO" id="GO:0016125">
    <property type="term" value="P:sterol metabolic process"/>
    <property type="evidence" value="ECO:0007669"/>
    <property type="project" value="TreeGrafter"/>
</dbReference>
<keyword evidence="10" id="KW-0812">Transmembrane</keyword>
<dbReference type="PROSITE" id="PS00086">
    <property type="entry name" value="CYTOCHROME_P450"/>
    <property type="match status" value="1"/>
</dbReference>
<dbReference type="PANTHER" id="PTHR24286:SF384">
    <property type="entry name" value="P450, PUTATIVE (EUROFUNG)-RELATED"/>
    <property type="match status" value="1"/>
</dbReference>
<gene>
    <name evidence="11" type="ORF">ECRASSUSDP1_LOCUS5558</name>
</gene>
<dbReference type="InterPro" id="IPR036396">
    <property type="entry name" value="Cyt_P450_sf"/>
</dbReference>
<comment type="similarity">
    <text evidence="1 8">Belongs to the cytochrome P450 family.</text>
</comment>
<sequence length="514" mass="59721">MFAWIFFLGKYLFVILSMMLCFLTYKVFIKPLLNRWRYTRYENVKIVHTSEETEDLLTIPDESIVNRLSLASRRVPEEEKSYDIQMMHIGKDYIHSLPGYKYMLFDIKNINMRLFQSLIQDKIDRFVPDTFYLGMLSKNSLPCRETKNTSFKMRTRIIKTCGIADLTSKLPLISNKLVKEIKAGYFTENWEKEFRRTIFQILGSLFLGKNFEKKIESIQDEGETLNSTAQVLNSNMDSNGNFSFVDYYIDTTKDSMNPFTATISEGPGDKLDNIRRAVYSLVSYKEPDESSIFQKILKMGKFTKEEITDEVLSCLHLAFITLCPTLISAIKELKDNDEICQELLQDLNNTFDSEIENIERYFEEEKEISIKDKITLIGKYQPKEFLRAIQASQYLHYVVNETLRLHCPADGSLLYKVIENFTVCKVPIPADSLIRINFSSLHYDSLEWHSPKKFLPERFDPESDYFLRPASNTRRFGESFIPFGVGDRGCPGKAMSILLLKVVLCLVSPFINSQ</sequence>
<evidence type="ECO:0000256" key="7">
    <source>
        <dbReference type="PIRSR" id="PIRSR602403-1"/>
    </source>
</evidence>
<keyword evidence="4 8" id="KW-0560">Oxidoreductase</keyword>
<evidence type="ECO:0000256" key="6">
    <source>
        <dbReference type="ARBA" id="ARBA00023033"/>
    </source>
</evidence>
<comment type="cofactor">
    <cofactor evidence="7">
        <name>heme</name>
        <dbReference type="ChEBI" id="CHEBI:30413"/>
    </cofactor>
</comment>
<dbReference type="GO" id="GO:0004497">
    <property type="term" value="F:monooxygenase activity"/>
    <property type="evidence" value="ECO:0007669"/>
    <property type="project" value="UniProtKB-KW"/>
</dbReference>
<dbReference type="Gene3D" id="1.10.630.10">
    <property type="entry name" value="Cytochrome P450"/>
    <property type="match status" value="1"/>
</dbReference>
<organism evidence="11 12">
    <name type="scientific">Euplotes crassus</name>
    <dbReference type="NCBI Taxonomy" id="5936"/>
    <lineage>
        <taxon>Eukaryota</taxon>
        <taxon>Sar</taxon>
        <taxon>Alveolata</taxon>
        <taxon>Ciliophora</taxon>
        <taxon>Intramacronucleata</taxon>
        <taxon>Spirotrichea</taxon>
        <taxon>Hypotrichia</taxon>
        <taxon>Euplotida</taxon>
        <taxon>Euplotidae</taxon>
        <taxon>Moneuplotes</taxon>
    </lineage>
</organism>
<dbReference type="Pfam" id="PF00067">
    <property type="entry name" value="p450"/>
    <property type="match status" value="1"/>
</dbReference>
<evidence type="ECO:0000256" key="4">
    <source>
        <dbReference type="ARBA" id="ARBA00023002"/>
    </source>
</evidence>
<dbReference type="AlphaFoldDB" id="A0AAD1XBA9"/>
<keyword evidence="6 8" id="KW-0503">Monooxygenase</keyword>
<dbReference type="InterPro" id="IPR017972">
    <property type="entry name" value="Cyt_P450_CS"/>
</dbReference>
<dbReference type="GO" id="GO:0016705">
    <property type="term" value="F:oxidoreductase activity, acting on paired donors, with incorporation or reduction of molecular oxygen"/>
    <property type="evidence" value="ECO:0007669"/>
    <property type="project" value="InterPro"/>
</dbReference>
<keyword evidence="5 7" id="KW-0408">Iron</keyword>
<keyword evidence="2 7" id="KW-0349">Heme</keyword>
<keyword evidence="12" id="KW-1185">Reference proteome</keyword>